<organism evidence="5 6">
    <name type="scientific">Hibiscus sabdariffa</name>
    <name type="common">roselle</name>
    <dbReference type="NCBI Taxonomy" id="183260"/>
    <lineage>
        <taxon>Eukaryota</taxon>
        <taxon>Viridiplantae</taxon>
        <taxon>Streptophyta</taxon>
        <taxon>Embryophyta</taxon>
        <taxon>Tracheophyta</taxon>
        <taxon>Spermatophyta</taxon>
        <taxon>Magnoliopsida</taxon>
        <taxon>eudicotyledons</taxon>
        <taxon>Gunneridae</taxon>
        <taxon>Pentapetalae</taxon>
        <taxon>rosids</taxon>
        <taxon>malvids</taxon>
        <taxon>Malvales</taxon>
        <taxon>Malvaceae</taxon>
        <taxon>Malvoideae</taxon>
        <taxon>Hibiscus</taxon>
    </lineage>
</organism>
<name>A0ABR2QM81_9ROSI</name>
<sequence>MSLRPSEKTEVRKNMYKATVDAELQSLAAMVAGVWSDDKNVQLEATIQFRDLLSVVNSSPNKETIQSGVVPRFVEFLARDDFQQLQAVWALRNVAGDLPISRDVVLGHGALMPLLAQFNEHAKLSML</sequence>
<dbReference type="PANTHER" id="PTHR23316">
    <property type="entry name" value="IMPORTIN ALPHA"/>
    <property type="match status" value="1"/>
</dbReference>
<keyword evidence="4" id="KW-0653">Protein transport</keyword>
<gene>
    <name evidence="5" type="ORF">V6N11_024478</name>
</gene>
<reference evidence="5 6" key="1">
    <citation type="journal article" date="2024" name="G3 (Bethesda)">
        <title>Genome assembly of Hibiscus sabdariffa L. provides insights into metabolisms of medicinal natural products.</title>
        <authorList>
            <person name="Kim T."/>
        </authorList>
    </citation>
    <scope>NUCLEOTIDE SEQUENCE [LARGE SCALE GENOMIC DNA]</scope>
    <source>
        <strain evidence="5">TK-2024</strain>
        <tissue evidence="5">Old leaves</tissue>
    </source>
</reference>
<keyword evidence="3" id="KW-0677">Repeat</keyword>
<evidence type="ECO:0000313" key="6">
    <source>
        <dbReference type="Proteomes" id="UP001396334"/>
    </source>
</evidence>
<comment type="caution">
    <text evidence="5">The sequence shown here is derived from an EMBL/GenBank/DDBJ whole genome shotgun (WGS) entry which is preliminary data.</text>
</comment>
<keyword evidence="2" id="KW-0813">Transport</keyword>
<dbReference type="SMART" id="SM00185">
    <property type="entry name" value="ARM"/>
    <property type="match status" value="1"/>
</dbReference>
<dbReference type="InterPro" id="IPR011989">
    <property type="entry name" value="ARM-like"/>
</dbReference>
<evidence type="ECO:0000256" key="4">
    <source>
        <dbReference type="ARBA" id="ARBA00022927"/>
    </source>
</evidence>
<dbReference type="InterPro" id="IPR000225">
    <property type="entry name" value="Armadillo"/>
</dbReference>
<dbReference type="SUPFAM" id="SSF48371">
    <property type="entry name" value="ARM repeat"/>
    <property type="match status" value="1"/>
</dbReference>
<dbReference type="InterPro" id="IPR016024">
    <property type="entry name" value="ARM-type_fold"/>
</dbReference>
<evidence type="ECO:0000313" key="5">
    <source>
        <dbReference type="EMBL" id="KAK9001780.1"/>
    </source>
</evidence>
<comment type="similarity">
    <text evidence="1">Belongs to the importin alpha family.</text>
</comment>
<dbReference type="Proteomes" id="UP001396334">
    <property type="component" value="Unassembled WGS sequence"/>
</dbReference>
<proteinExistence type="inferred from homology"/>
<evidence type="ECO:0000256" key="3">
    <source>
        <dbReference type="ARBA" id="ARBA00022737"/>
    </source>
</evidence>
<evidence type="ECO:0000256" key="1">
    <source>
        <dbReference type="ARBA" id="ARBA00010394"/>
    </source>
</evidence>
<evidence type="ECO:0000256" key="2">
    <source>
        <dbReference type="ARBA" id="ARBA00022448"/>
    </source>
</evidence>
<keyword evidence="6" id="KW-1185">Reference proteome</keyword>
<dbReference type="Gene3D" id="1.25.10.10">
    <property type="entry name" value="Leucine-rich Repeat Variant"/>
    <property type="match status" value="1"/>
</dbReference>
<dbReference type="EMBL" id="JBBPBN010000035">
    <property type="protein sequence ID" value="KAK9001780.1"/>
    <property type="molecule type" value="Genomic_DNA"/>
</dbReference>
<accession>A0ABR2QM81</accession>
<protein>
    <submittedName>
        <fullName evidence="5">Uncharacterized protein</fullName>
    </submittedName>
</protein>